<evidence type="ECO:0000256" key="1">
    <source>
        <dbReference type="ARBA" id="ARBA00004141"/>
    </source>
</evidence>
<dbReference type="EMBL" id="WIWS01000079">
    <property type="protein sequence ID" value="KAF3210636.1"/>
    <property type="molecule type" value="Genomic_DNA"/>
</dbReference>
<proteinExistence type="inferred from homology"/>
<keyword evidence="2 6" id="KW-0812">Transmembrane</keyword>
<dbReference type="InterPro" id="IPR049326">
    <property type="entry name" value="Rhodopsin_dom_fungi"/>
</dbReference>
<name>A0A7C8UJT3_ORBOL</name>
<feature type="transmembrane region" description="Helical" evidence="6">
    <location>
        <begin position="6"/>
        <end position="27"/>
    </location>
</feature>
<feature type="transmembrane region" description="Helical" evidence="6">
    <location>
        <begin position="98"/>
        <end position="115"/>
    </location>
</feature>
<evidence type="ECO:0000256" key="2">
    <source>
        <dbReference type="ARBA" id="ARBA00022692"/>
    </source>
</evidence>
<comment type="subcellular location">
    <subcellularLocation>
        <location evidence="1">Membrane</location>
        <topology evidence="1">Multi-pass membrane protein</topology>
    </subcellularLocation>
</comment>
<keyword evidence="4 6" id="KW-0472">Membrane</keyword>
<sequence length="661" mass="75057">MSGGNDPSSLWVCNGLAFLLFLLRLGFRKYRQEKFNLGDLWTALAAVFMIVRVVCQHFILKYGTVTTITPEERANWNFTKDELDKIILSSKLNLPGRFSLTTLLWCLKLTVLDFLRRIIRRMAWEKPIIWAFSITLAITYIAASVAVFIECRPFELWWQVDPDPGTCVQGNLWLITYEIGNMITDVMLIAVPFPLVFKAKIPLARRLQLCGLFSLGFFLVAICVPRLIQGTNHSRVQLSRTLWASIETLFAGIVAMVPTIYVLYRRGDESSYYLSSTGPKSGLTGGTGGKSHIRSHVPPNSTIISTHCAREEDHELEDLERGDAQSDNTSIKGILVKTTIQTSPSMLAGTLELLVLDNFVGQNVAATRNFANWESQSAMFQVSVSAKQCPLLYSRKPVAKCLTYGTTPKEQEAAAQILKQLNTESLWRSYLDRFPSTDLAFGLRGFRPSPDEFDSESMYSQSFHGRNYISTLANLKLITSDSTQSNAWVDYMIERSVKVWLTNLKNHLWEDQTKASGSELNDQWLDRLDLVEKQSSYRIRPEPNDKFSILHRISSCYPYEMKVGSILISEKHRFTVAKSQHHYYWRDDLNAPSITNPYAQGSPGKFPEYVISMLDKYYLHQHPYVQTPYGRLEIEEAVAVLEECYQRPEDLGSASKPATST</sequence>
<evidence type="ECO:0000313" key="9">
    <source>
        <dbReference type="Proteomes" id="UP000472727"/>
    </source>
</evidence>
<reference evidence="8 9" key="1">
    <citation type="submission" date="2019-06" db="EMBL/GenBank/DDBJ databases">
        <authorList>
            <person name="Palmer J.M."/>
        </authorList>
    </citation>
    <scope>NUCLEOTIDE SEQUENCE [LARGE SCALE GENOMIC DNA]</scope>
    <source>
        <strain evidence="8 9">TWF106</strain>
    </source>
</reference>
<dbReference type="PANTHER" id="PTHR33048:SF166">
    <property type="entry name" value="PTH11-LIKE INTEGRAL MEMBRANE PROTEIN"/>
    <property type="match status" value="1"/>
</dbReference>
<evidence type="ECO:0000259" key="7">
    <source>
        <dbReference type="Pfam" id="PF20684"/>
    </source>
</evidence>
<dbReference type="InterPro" id="IPR052337">
    <property type="entry name" value="SAT4-like"/>
</dbReference>
<keyword evidence="3 6" id="KW-1133">Transmembrane helix</keyword>
<feature type="domain" description="Rhodopsin" evidence="7">
    <location>
        <begin position="23"/>
        <end position="265"/>
    </location>
</feature>
<gene>
    <name evidence="8" type="ORF">TWF106_010514</name>
</gene>
<dbReference type="AlphaFoldDB" id="A0A7C8UJT3"/>
<feature type="transmembrane region" description="Helical" evidence="6">
    <location>
        <begin position="209"/>
        <end position="228"/>
    </location>
</feature>
<feature type="transmembrane region" description="Helical" evidence="6">
    <location>
        <begin position="240"/>
        <end position="264"/>
    </location>
</feature>
<dbReference type="GO" id="GO:0016020">
    <property type="term" value="C:membrane"/>
    <property type="evidence" value="ECO:0007669"/>
    <property type="project" value="UniProtKB-SubCell"/>
</dbReference>
<feature type="transmembrane region" description="Helical" evidence="6">
    <location>
        <begin position="179"/>
        <end position="197"/>
    </location>
</feature>
<evidence type="ECO:0000256" key="6">
    <source>
        <dbReference type="SAM" id="Phobius"/>
    </source>
</evidence>
<comment type="caution">
    <text evidence="8">The sequence shown here is derived from an EMBL/GenBank/DDBJ whole genome shotgun (WGS) entry which is preliminary data.</text>
</comment>
<evidence type="ECO:0000256" key="3">
    <source>
        <dbReference type="ARBA" id="ARBA00022989"/>
    </source>
</evidence>
<dbReference type="PANTHER" id="PTHR33048">
    <property type="entry name" value="PTH11-LIKE INTEGRAL MEMBRANE PROTEIN (AFU_ORTHOLOGUE AFUA_5G11245)"/>
    <property type="match status" value="1"/>
</dbReference>
<dbReference type="Proteomes" id="UP000472727">
    <property type="component" value="Unassembled WGS sequence"/>
</dbReference>
<accession>A0A7C8UJT3</accession>
<evidence type="ECO:0000313" key="8">
    <source>
        <dbReference type="EMBL" id="KAF3210636.1"/>
    </source>
</evidence>
<comment type="similarity">
    <text evidence="5">Belongs to the SAT4 family.</text>
</comment>
<evidence type="ECO:0000256" key="5">
    <source>
        <dbReference type="ARBA" id="ARBA00038359"/>
    </source>
</evidence>
<feature type="transmembrane region" description="Helical" evidence="6">
    <location>
        <begin position="39"/>
        <end position="60"/>
    </location>
</feature>
<dbReference type="Pfam" id="PF20684">
    <property type="entry name" value="Fung_rhodopsin"/>
    <property type="match status" value="1"/>
</dbReference>
<protein>
    <recommendedName>
        <fullName evidence="7">Rhodopsin domain-containing protein</fullName>
    </recommendedName>
</protein>
<feature type="transmembrane region" description="Helical" evidence="6">
    <location>
        <begin position="127"/>
        <end position="149"/>
    </location>
</feature>
<organism evidence="8 9">
    <name type="scientific">Orbilia oligospora</name>
    <name type="common">Nematode-trapping fungus</name>
    <name type="synonym">Arthrobotrys oligospora</name>
    <dbReference type="NCBI Taxonomy" id="2813651"/>
    <lineage>
        <taxon>Eukaryota</taxon>
        <taxon>Fungi</taxon>
        <taxon>Dikarya</taxon>
        <taxon>Ascomycota</taxon>
        <taxon>Pezizomycotina</taxon>
        <taxon>Orbiliomycetes</taxon>
        <taxon>Orbiliales</taxon>
        <taxon>Orbiliaceae</taxon>
        <taxon>Orbilia</taxon>
    </lineage>
</organism>
<evidence type="ECO:0000256" key="4">
    <source>
        <dbReference type="ARBA" id="ARBA00023136"/>
    </source>
</evidence>